<dbReference type="EMBL" id="OUNR01000021">
    <property type="protein sequence ID" value="SPP66726.1"/>
    <property type="molecule type" value="Genomic_DNA"/>
</dbReference>
<keyword evidence="4 7" id="KW-1133">Transmembrane helix</keyword>
<feature type="transmembrane region" description="Helical" evidence="7">
    <location>
        <begin position="20"/>
        <end position="39"/>
    </location>
</feature>
<comment type="similarity">
    <text evidence="2">Belongs to the major facilitator superfamily. Nitrate/nitrite porter (TC 2.A.1.8) family.</text>
</comment>
<feature type="transmembrane region" description="Helical" evidence="7">
    <location>
        <begin position="247"/>
        <end position="266"/>
    </location>
</feature>
<feature type="transmembrane region" description="Helical" evidence="7">
    <location>
        <begin position="104"/>
        <end position="126"/>
    </location>
</feature>
<dbReference type="InterPro" id="IPR020846">
    <property type="entry name" value="MFS_dom"/>
</dbReference>
<dbReference type="PANTHER" id="PTHR23515">
    <property type="entry name" value="HIGH-AFFINITY NITRATE TRANSPORTER 2.3"/>
    <property type="match status" value="1"/>
</dbReference>
<name>A0A330L9S2_9BACT</name>
<keyword evidence="6 7" id="KW-0472">Membrane</keyword>
<feature type="transmembrane region" description="Helical" evidence="7">
    <location>
        <begin position="138"/>
        <end position="157"/>
    </location>
</feature>
<feature type="transmembrane region" description="Helical" evidence="7">
    <location>
        <begin position="278"/>
        <end position="297"/>
    </location>
</feature>
<proteinExistence type="inferred from homology"/>
<dbReference type="GO" id="GO:0015112">
    <property type="term" value="F:nitrate transmembrane transporter activity"/>
    <property type="evidence" value="ECO:0007669"/>
    <property type="project" value="InterPro"/>
</dbReference>
<dbReference type="SUPFAM" id="SSF103473">
    <property type="entry name" value="MFS general substrate transporter"/>
    <property type="match status" value="1"/>
</dbReference>
<accession>A0A330L9S2</accession>
<dbReference type="FunCoup" id="A0A330L9S2">
    <property type="interactions" value="112"/>
</dbReference>
<sequence>MADIWQMLRGGHWPTLLGAWLHLTVSFMVWLLIGALSLPMARALELTGTDLSVLVALPLLGGALLRVFGGWSCDWFGAKNTAVAILIGELAVLLWGWLADPASIGLWCLAVSLGLGGASFAVALPLAGQAYPPSSQGLVLGLAASGNIGTVLVLFLAPRWAESLGWQQVFGIMAGIVTVTCVLFILLVRESRQGDRHRRDVEWWHHAATLLRQRSAYWLCFLYAITFGGFVGLCSVLPMLLYETYGYDAVAAGSVAALCGLVGSVIRPFGGYAADQRGGMRVLYVVLPLIVGSVVAVTSPSQAMGMAMIVLASGAMGVGNGVVFQMVAEEFPEQIGMASGLIGAVGSVGGFAFPIVLSGLKLVTGSYDAGLWFFAGLGVCAWGMVFLRLRGAAVVDGEGAP</sequence>
<dbReference type="PROSITE" id="PS50850">
    <property type="entry name" value="MFS"/>
    <property type="match status" value="1"/>
</dbReference>
<dbReference type="Gene3D" id="1.20.1250.20">
    <property type="entry name" value="MFS general substrate transporter like domains"/>
    <property type="match status" value="2"/>
</dbReference>
<organism evidence="9 10">
    <name type="scientific">Nitrospira lenta</name>
    <dbReference type="NCBI Taxonomy" id="1436998"/>
    <lineage>
        <taxon>Bacteria</taxon>
        <taxon>Pseudomonadati</taxon>
        <taxon>Nitrospirota</taxon>
        <taxon>Nitrospiria</taxon>
        <taxon>Nitrospirales</taxon>
        <taxon>Nitrospiraceae</taxon>
        <taxon>Nitrospira</taxon>
    </lineage>
</organism>
<evidence type="ECO:0000313" key="9">
    <source>
        <dbReference type="EMBL" id="SPP66726.1"/>
    </source>
</evidence>
<evidence type="ECO:0000313" key="10">
    <source>
        <dbReference type="Proteomes" id="UP000248168"/>
    </source>
</evidence>
<gene>
    <name evidence="9" type="primary">narK</name>
    <name evidence="9" type="ORF">NITLEN_80154</name>
</gene>
<evidence type="ECO:0000256" key="1">
    <source>
        <dbReference type="ARBA" id="ARBA00004141"/>
    </source>
</evidence>
<dbReference type="Pfam" id="PF07690">
    <property type="entry name" value="MFS_1"/>
    <property type="match status" value="1"/>
</dbReference>
<feature type="transmembrane region" description="Helical" evidence="7">
    <location>
        <begin position="51"/>
        <end position="69"/>
    </location>
</feature>
<evidence type="ECO:0000259" key="8">
    <source>
        <dbReference type="PROSITE" id="PS50850"/>
    </source>
</evidence>
<dbReference type="GO" id="GO:0016020">
    <property type="term" value="C:membrane"/>
    <property type="evidence" value="ECO:0007669"/>
    <property type="project" value="UniProtKB-SubCell"/>
</dbReference>
<dbReference type="GO" id="GO:0042128">
    <property type="term" value="P:nitrate assimilation"/>
    <property type="evidence" value="ECO:0007669"/>
    <property type="project" value="UniProtKB-KW"/>
</dbReference>
<feature type="transmembrane region" description="Helical" evidence="7">
    <location>
        <begin position="216"/>
        <end position="241"/>
    </location>
</feature>
<evidence type="ECO:0000256" key="7">
    <source>
        <dbReference type="SAM" id="Phobius"/>
    </source>
</evidence>
<dbReference type="RefSeq" id="WP_121990847.1">
    <property type="nucleotide sequence ID" value="NZ_OUNR01000021.1"/>
</dbReference>
<feature type="transmembrane region" description="Helical" evidence="7">
    <location>
        <begin position="335"/>
        <end position="357"/>
    </location>
</feature>
<feature type="transmembrane region" description="Helical" evidence="7">
    <location>
        <begin position="169"/>
        <end position="188"/>
    </location>
</feature>
<dbReference type="OrthoDB" id="9773404at2"/>
<evidence type="ECO:0000256" key="3">
    <source>
        <dbReference type="ARBA" id="ARBA00022692"/>
    </source>
</evidence>
<dbReference type="AlphaFoldDB" id="A0A330L9S2"/>
<dbReference type="InterPro" id="IPR044772">
    <property type="entry name" value="NO3_transporter"/>
</dbReference>
<evidence type="ECO:0000256" key="5">
    <source>
        <dbReference type="ARBA" id="ARBA00023063"/>
    </source>
</evidence>
<comment type="subcellular location">
    <subcellularLocation>
        <location evidence="1">Membrane</location>
        <topology evidence="1">Multi-pass membrane protein</topology>
    </subcellularLocation>
</comment>
<feature type="domain" description="Major facilitator superfamily (MFS) profile" evidence="8">
    <location>
        <begin position="15"/>
        <end position="393"/>
    </location>
</feature>
<feature type="transmembrane region" description="Helical" evidence="7">
    <location>
        <begin position="81"/>
        <end position="98"/>
    </location>
</feature>
<dbReference type="InterPro" id="IPR036259">
    <property type="entry name" value="MFS_trans_sf"/>
</dbReference>
<evidence type="ECO:0000256" key="2">
    <source>
        <dbReference type="ARBA" id="ARBA00008432"/>
    </source>
</evidence>
<protein>
    <submittedName>
        <fullName evidence="9">Nitrate/nitrite transporter</fullName>
    </submittedName>
</protein>
<keyword evidence="5" id="KW-0534">Nitrate assimilation</keyword>
<reference evidence="10" key="1">
    <citation type="submission" date="2018-04" db="EMBL/GenBank/DDBJ databases">
        <authorList>
            <person name="Lucker S."/>
            <person name="Sakoula D."/>
        </authorList>
    </citation>
    <scope>NUCLEOTIDE SEQUENCE [LARGE SCALE GENOMIC DNA]</scope>
</reference>
<dbReference type="InterPro" id="IPR011701">
    <property type="entry name" value="MFS"/>
</dbReference>
<feature type="transmembrane region" description="Helical" evidence="7">
    <location>
        <begin position="369"/>
        <end position="387"/>
    </location>
</feature>
<dbReference type="InParanoid" id="A0A330L9S2"/>
<feature type="transmembrane region" description="Helical" evidence="7">
    <location>
        <begin position="303"/>
        <end position="323"/>
    </location>
</feature>
<evidence type="ECO:0000256" key="4">
    <source>
        <dbReference type="ARBA" id="ARBA00022989"/>
    </source>
</evidence>
<keyword evidence="3 7" id="KW-0812">Transmembrane</keyword>
<evidence type="ECO:0000256" key="6">
    <source>
        <dbReference type="ARBA" id="ARBA00023136"/>
    </source>
</evidence>
<dbReference type="Proteomes" id="UP000248168">
    <property type="component" value="Unassembled WGS sequence"/>
</dbReference>
<keyword evidence="10" id="KW-1185">Reference proteome</keyword>